<name>A0A9X2B8X6_9SPHI</name>
<dbReference type="Gene3D" id="3.30.420.40">
    <property type="match status" value="1"/>
</dbReference>
<dbReference type="Proteomes" id="UP001139450">
    <property type="component" value="Unassembled WGS sequence"/>
</dbReference>
<evidence type="ECO:0000313" key="2">
    <source>
        <dbReference type="EMBL" id="MCJ8209881.1"/>
    </source>
</evidence>
<dbReference type="InterPro" id="IPR043129">
    <property type="entry name" value="ATPase_NBD"/>
</dbReference>
<proteinExistence type="predicted"/>
<dbReference type="Gene3D" id="3.30.420.150">
    <property type="entry name" value="Exopolyphosphatase. Domain 2"/>
    <property type="match status" value="1"/>
</dbReference>
<feature type="domain" description="Ppx/GppA phosphatase N-terminal" evidence="1">
    <location>
        <begin position="19"/>
        <end position="306"/>
    </location>
</feature>
<protein>
    <submittedName>
        <fullName evidence="2">Exopolyphosphatase</fullName>
    </submittedName>
</protein>
<dbReference type="SUPFAM" id="SSF53067">
    <property type="entry name" value="Actin-like ATPase domain"/>
    <property type="match status" value="2"/>
</dbReference>
<evidence type="ECO:0000313" key="3">
    <source>
        <dbReference type="Proteomes" id="UP001139450"/>
    </source>
</evidence>
<organism evidence="2 3">
    <name type="scientific">Mucilaginibacter straminoryzae</name>
    <dbReference type="NCBI Taxonomy" id="2932774"/>
    <lineage>
        <taxon>Bacteria</taxon>
        <taxon>Pseudomonadati</taxon>
        <taxon>Bacteroidota</taxon>
        <taxon>Sphingobacteriia</taxon>
        <taxon>Sphingobacteriales</taxon>
        <taxon>Sphingobacteriaceae</taxon>
        <taxon>Mucilaginibacter</taxon>
    </lineage>
</organism>
<dbReference type="GO" id="GO:0016462">
    <property type="term" value="F:pyrophosphatase activity"/>
    <property type="evidence" value="ECO:0007669"/>
    <property type="project" value="TreeGrafter"/>
</dbReference>
<accession>A0A9X2B8X6</accession>
<dbReference type="PANTHER" id="PTHR30005">
    <property type="entry name" value="EXOPOLYPHOSPHATASE"/>
    <property type="match status" value="1"/>
</dbReference>
<dbReference type="EMBL" id="JALJEJ010000003">
    <property type="protein sequence ID" value="MCJ8209881.1"/>
    <property type="molecule type" value="Genomic_DNA"/>
</dbReference>
<keyword evidence="3" id="KW-1185">Reference proteome</keyword>
<reference evidence="2" key="1">
    <citation type="submission" date="2022-04" db="EMBL/GenBank/DDBJ databases">
        <title>Mucilaginibacter sp. RS28 isolated from freshwater.</title>
        <authorList>
            <person name="Ko S.-R."/>
        </authorList>
    </citation>
    <scope>NUCLEOTIDE SEQUENCE</scope>
    <source>
        <strain evidence="2">RS28</strain>
    </source>
</reference>
<dbReference type="Pfam" id="PF02541">
    <property type="entry name" value="Ppx-GppA"/>
    <property type="match status" value="1"/>
</dbReference>
<dbReference type="AlphaFoldDB" id="A0A9X2B8X6"/>
<evidence type="ECO:0000259" key="1">
    <source>
        <dbReference type="Pfam" id="PF02541"/>
    </source>
</evidence>
<dbReference type="RefSeq" id="WP_245129712.1">
    <property type="nucleotide sequence ID" value="NZ_JALJEJ010000003.1"/>
</dbReference>
<dbReference type="InterPro" id="IPR003695">
    <property type="entry name" value="Ppx_GppA_N"/>
</dbReference>
<dbReference type="PANTHER" id="PTHR30005:SF0">
    <property type="entry name" value="RETROGRADE REGULATION PROTEIN 2"/>
    <property type="match status" value="1"/>
</dbReference>
<dbReference type="InterPro" id="IPR050273">
    <property type="entry name" value="GppA/Ppx_hydrolase"/>
</dbReference>
<dbReference type="CDD" id="cd24055">
    <property type="entry name" value="ASKHA_NBD_ChPPX-like"/>
    <property type="match status" value="1"/>
</dbReference>
<comment type="caution">
    <text evidence="2">The sequence shown here is derived from an EMBL/GenBank/DDBJ whole genome shotgun (WGS) entry which is preliminary data.</text>
</comment>
<sequence length="308" mass="34073">MKKRVAVMDLGTNTFHLLIAEGDADNFEVLKHETVPVKLGEGGINKGYILEAPFERGVTTMKAFGASIHSFDVQGIKTLATSALRNAANGKDFIEAVKAQAGIEITVIDGETEANYIYLGVKASGCLSEEKSLIIDIGGGSVEFIICNVNQVFWKHSFEIGAARLMDKFHKTDPINQESIEQLHHYLDEALDLLFQQLKKHQINSLVGSSGSFETFAELTEYHHGREIEVDAIKKYEFNCDILQTILQNIIESTHQQRAANPRITPVRVDMVVVAAVLTRYCIAKVNPDHLLLSTYALKEGALAELMV</sequence>
<gene>
    <name evidence="2" type="ORF">MUY27_09185</name>
</gene>